<dbReference type="GO" id="GO:0008270">
    <property type="term" value="F:zinc ion binding"/>
    <property type="evidence" value="ECO:0007669"/>
    <property type="project" value="UniProtKB-KW"/>
</dbReference>
<dbReference type="GO" id="GO:0005856">
    <property type="term" value="C:cytoskeleton"/>
    <property type="evidence" value="ECO:0007669"/>
    <property type="project" value="UniProtKB-SubCell"/>
</dbReference>
<dbReference type="Pfam" id="PF01363">
    <property type="entry name" value="FYVE"/>
    <property type="match status" value="1"/>
</dbReference>
<feature type="compositionally biased region" description="Basic and acidic residues" evidence="9">
    <location>
        <begin position="800"/>
        <end position="812"/>
    </location>
</feature>
<dbReference type="Gene3D" id="3.30.40.10">
    <property type="entry name" value="Zinc/RING finger domain, C3HC4 (zinc finger)"/>
    <property type="match status" value="1"/>
</dbReference>
<dbReference type="InterPro" id="IPR000306">
    <property type="entry name" value="Znf_FYVE"/>
</dbReference>
<keyword evidence="2" id="KW-0963">Cytoplasm</keyword>
<organism evidence="13 14">
    <name type="scientific">Heterobasidion irregulare (strain TC 32-1)</name>
    <dbReference type="NCBI Taxonomy" id="747525"/>
    <lineage>
        <taxon>Eukaryota</taxon>
        <taxon>Fungi</taxon>
        <taxon>Dikarya</taxon>
        <taxon>Basidiomycota</taxon>
        <taxon>Agaricomycotina</taxon>
        <taxon>Agaricomycetes</taxon>
        <taxon>Russulales</taxon>
        <taxon>Bondarzewiaceae</taxon>
        <taxon>Heterobasidion</taxon>
        <taxon>Heterobasidion annosum species complex</taxon>
    </lineage>
</organism>
<proteinExistence type="predicted"/>
<dbReference type="SUPFAM" id="SSF50729">
    <property type="entry name" value="PH domain-like"/>
    <property type="match status" value="1"/>
</dbReference>
<feature type="region of interest" description="Disordered" evidence="9">
    <location>
        <begin position="728"/>
        <end position="768"/>
    </location>
</feature>
<feature type="domain" description="PH" evidence="10">
    <location>
        <begin position="371"/>
        <end position="549"/>
    </location>
</feature>
<dbReference type="STRING" id="747525.W4KNJ4"/>
<dbReference type="Gene3D" id="1.20.900.10">
    <property type="entry name" value="Dbl homology (DH) domain"/>
    <property type="match status" value="1"/>
</dbReference>
<evidence type="ECO:0000256" key="8">
    <source>
        <dbReference type="PROSITE-ProRule" id="PRU00091"/>
    </source>
</evidence>
<dbReference type="OrthoDB" id="660555at2759"/>
<evidence type="ECO:0000256" key="7">
    <source>
        <dbReference type="ARBA" id="ARBA00023212"/>
    </source>
</evidence>
<feature type="region of interest" description="Disordered" evidence="9">
    <location>
        <begin position="883"/>
        <end position="915"/>
    </location>
</feature>
<dbReference type="InterPro" id="IPR013083">
    <property type="entry name" value="Znf_RING/FYVE/PHD"/>
</dbReference>
<feature type="region of interest" description="Disordered" evidence="9">
    <location>
        <begin position="1"/>
        <end position="37"/>
    </location>
</feature>
<reference evidence="13 14" key="1">
    <citation type="journal article" date="2012" name="New Phytol.">
        <title>Insight into trade-off between wood decay and parasitism from the genome of a fungal forest pathogen.</title>
        <authorList>
            <person name="Olson A."/>
            <person name="Aerts A."/>
            <person name="Asiegbu F."/>
            <person name="Belbahri L."/>
            <person name="Bouzid O."/>
            <person name="Broberg A."/>
            <person name="Canback B."/>
            <person name="Coutinho P.M."/>
            <person name="Cullen D."/>
            <person name="Dalman K."/>
            <person name="Deflorio G."/>
            <person name="van Diepen L.T."/>
            <person name="Dunand C."/>
            <person name="Duplessis S."/>
            <person name="Durling M."/>
            <person name="Gonthier P."/>
            <person name="Grimwood J."/>
            <person name="Fossdal C.G."/>
            <person name="Hansson D."/>
            <person name="Henrissat B."/>
            <person name="Hietala A."/>
            <person name="Himmelstrand K."/>
            <person name="Hoffmeister D."/>
            <person name="Hogberg N."/>
            <person name="James T.Y."/>
            <person name="Karlsson M."/>
            <person name="Kohler A."/>
            <person name="Kues U."/>
            <person name="Lee Y.H."/>
            <person name="Lin Y.C."/>
            <person name="Lind M."/>
            <person name="Lindquist E."/>
            <person name="Lombard V."/>
            <person name="Lucas S."/>
            <person name="Lunden K."/>
            <person name="Morin E."/>
            <person name="Murat C."/>
            <person name="Park J."/>
            <person name="Raffaello T."/>
            <person name="Rouze P."/>
            <person name="Salamov A."/>
            <person name="Schmutz J."/>
            <person name="Solheim H."/>
            <person name="Stahlberg J."/>
            <person name="Velez H."/>
            <person name="de Vries R.P."/>
            <person name="Wiebenga A."/>
            <person name="Woodward S."/>
            <person name="Yakovlev I."/>
            <person name="Garbelotto M."/>
            <person name="Martin F."/>
            <person name="Grigoriev I.V."/>
            <person name="Stenlid J."/>
        </authorList>
    </citation>
    <scope>NUCLEOTIDE SEQUENCE [LARGE SCALE GENOMIC DNA]</scope>
    <source>
        <strain evidence="13 14">TC 32-1</strain>
    </source>
</reference>
<dbReference type="EMBL" id="KI925454">
    <property type="protein sequence ID" value="ETW86626.1"/>
    <property type="molecule type" value="Genomic_DNA"/>
</dbReference>
<gene>
    <name evidence="13" type="ORF">HETIRDRAFT_431284</name>
</gene>
<dbReference type="InParanoid" id="W4KNJ4"/>
<comment type="subcellular location">
    <subcellularLocation>
        <location evidence="1">Cytoplasm</location>
        <location evidence="1">Cytoskeleton</location>
    </subcellularLocation>
</comment>
<feature type="region of interest" description="Disordered" evidence="9">
    <location>
        <begin position="56"/>
        <end position="105"/>
    </location>
</feature>
<dbReference type="SUPFAM" id="SSF48065">
    <property type="entry name" value="DBL homology domain (DH-domain)"/>
    <property type="match status" value="1"/>
</dbReference>
<dbReference type="Pfam" id="PF00621">
    <property type="entry name" value="RhoGEF"/>
    <property type="match status" value="1"/>
</dbReference>
<dbReference type="eggNOG" id="KOG1729">
    <property type="taxonomic scope" value="Eukaryota"/>
</dbReference>
<evidence type="ECO:0000313" key="13">
    <source>
        <dbReference type="EMBL" id="ETW86626.1"/>
    </source>
</evidence>
<dbReference type="SMART" id="SM00064">
    <property type="entry name" value="FYVE"/>
    <property type="match status" value="1"/>
</dbReference>
<accession>W4KNJ4</accession>
<evidence type="ECO:0000256" key="6">
    <source>
        <dbReference type="ARBA" id="ARBA00022833"/>
    </source>
</evidence>
<evidence type="ECO:0000256" key="1">
    <source>
        <dbReference type="ARBA" id="ARBA00004245"/>
    </source>
</evidence>
<dbReference type="CDD" id="cd00160">
    <property type="entry name" value="RhoGEF"/>
    <property type="match status" value="1"/>
</dbReference>
<dbReference type="InterPro" id="IPR051092">
    <property type="entry name" value="FYVE_RhoGEF_PH"/>
</dbReference>
<dbReference type="InterPro" id="IPR035899">
    <property type="entry name" value="DBL_dom_sf"/>
</dbReference>
<evidence type="ECO:0000256" key="4">
    <source>
        <dbReference type="ARBA" id="ARBA00022723"/>
    </source>
</evidence>
<dbReference type="PROSITE" id="PS50003">
    <property type="entry name" value="PH_DOMAIN"/>
    <property type="match status" value="1"/>
</dbReference>
<dbReference type="InterPro" id="IPR011993">
    <property type="entry name" value="PH-like_dom_sf"/>
</dbReference>
<evidence type="ECO:0000313" key="14">
    <source>
        <dbReference type="Proteomes" id="UP000030671"/>
    </source>
</evidence>
<dbReference type="PROSITE" id="PS50010">
    <property type="entry name" value="DH_2"/>
    <property type="match status" value="1"/>
</dbReference>
<evidence type="ECO:0000256" key="9">
    <source>
        <dbReference type="SAM" id="MobiDB-lite"/>
    </source>
</evidence>
<sequence>MIQLSTSPSAVDFPSTDPFAPAASPMPRPPHLPFRRISLPTAPNLLHRQSVVSTASFDSLPEEGSSPVSPLPAANRSSSKRMRSRPLPSESPKKAHRKKELPPVDEEREIKRRKIIEEFYATERTYVEGLDLIYTCDPVDNWKHIVMFDLLHIIRALRVIGRVSLTEPTLQHFLTPIIAALDTPQPLLTRSELTSVFSNFIDIWNLHRSFFSSLTDHLHSSTSRNSQDSPAALSPVLLSHFPYLSLYTPFVTSFHTSVTSLTVLLTSNAAFSAFLAKQEADPRCGKLRLRDWLLTIVQRCPRYLLLLKDLIGCTAAEDPERASLTAVHTLVSKITVSLNTSLHTHAQTLALLSLQRSTPNLPFQLITPGRTFLKRGTLLQLERSSLPKERDFLLFSDCLVWLANLDRNDHELAERWDWLGGGGAASAGKGRANGRPEMSRSRSRSEAELGSLRDRARNSYARSPSRQGHAVASPSKMKKRQASSGTSDERWWYKGRAELVDLDIVINPPTELSESTRFELLSPEMSFAVYASSEQERDEWGKAIRNAKASLLVSLNVTQPNSTLTSSASTNHLRRALQALPHPPEQDSRLPRRGKVEHFVPAIWIPDGKTESCMRCGRTFGWRRRRHHCRLCGRCVCAACSGSTFFISDPNAKDSNKSARACDACYDTVFPVLDRSASPPPPPSYTLSGFTSWQSMPALAMPNSPSRPASALMAIDISSPKRALARIDDVSEGTRTPASQFDDIFRSDISIGDSPSRPVVRVRPPPSRPRSFYQILEDFHDHTLESALPPSSPSASHFTARTDESSGPEHEFQLQLHSPSSLSLAGPASDAGGGGMSLPTTPRREDTARRSKRFSMPAIALHTTPVTARPKTTGEGIAKRFSLVLGGRGTSRERKNGADTDGGGPSSTLEDSPVRSAAAVRLGELLGRRKGQQGH</sequence>
<dbReference type="SMART" id="SM00325">
    <property type="entry name" value="RhoGEF"/>
    <property type="match status" value="1"/>
</dbReference>
<dbReference type="InterPro" id="IPR001849">
    <property type="entry name" value="PH_domain"/>
</dbReference>
<evidence type="ECO:0000259" key="12">
    <source>
        <dbReference type="PROSITE" id="PS50178"/>
    </source>
</evidence>
<name>W4KNJ4_HETIT</name>
<evidence type="ECO:0000259" key="10">
    <source>
        <dbReference type="PROSITE" id="PS50003"/>
    </source>
</evidence>
<evidence type="ECO:0000256" key="5">
    <source>
        <dbReference type="ARBA" id="ARBA00022771"/>
    </source>
</evidence>
<dbReference type="Gene3D" id="2.30.29.30">
    <property type="entry name" value="Pleckstrin-homology domain (PH domain)/Phosphotyrosine-binding domain (PTB)"/>
    <property type="match status" value="1"/>
</dbReference>
<dbReference type="SMART" id="SM00233">
    <property type="entry name" value="PH"/>
    <property type="match status" value="1"/>
</dbReference>
<dbReference type="GeneID" id="20674522"/>
<dbReference type="GO" id="GO:0005737">
    <property type="term" value="C:cytoplasm"/>
    <property type="evidence" value="ECO:0007669"/>
    <property type="project" value="TreeGrafter"/>
</dbReference>
<evidence type="ECO:0008006" key="15">
    <source>
        <dbReference type="Google" id="ProtNLM"/>
    </source>
</evidence>
<feature type="region of interest" description="Disordered" evidence="9">
    <location>
        <begin position="784"/>
        <end position="854"/>
    </location>
</feature>
<dbReference type="KEGG" id="hir:HETIRDRAFT_431284"/>
<keyword evidence="5 8" id="KW-0863">Zinc-finger</keyword>
<dbReference type="InterPro" id="IPR000219">
    <property type="entry name" value="DH_dom"/>
</dbReference>
<keyword evidence="6" id="KW-0862">Zinc</keyword>
<dbReference type="RefSeq" id="XP_009540629.1">
    <property type="nucleotide sequence ID" value="XM_009542334.1"/>
</dbReference>
<keyword evidence="7" id="KW-0206">Cytoskeleton</keyword>
<keyword evidence="4" id="KW-0479">Metal-binding</keyword>
<protein>
    <recommendedName>
        <fullName evidence="15">FYVE-type domain-containing protein</fullName>
    </recommendedName>
</protein>
<feature type="compositionally biased region" description="Basic and acidic residues" evidence="9">
    <location>
        <begin position="437"/>
        <end position="457"/>
    </location>
</feature>
<dbReference type="eggNOG" id="KOG3524">
    <property type="taxonomic scope" value="Eukaryota"/>
</dbReference>
<keyword evidence="3" id="KW-0344">Guanine-nucleotide releasing factor</keyword>
<feature type="region of interest" description="Disordered" evidence="9">
    <location>
        <begin position="424"/>
        <end position="486"/>
    </location>
</feature>
<evidence type="ECO:0000256" key="2">
    <source>
        <dbReference type="ARBA" id="ARBA00022490"/>
    </source>
</evidence>
<dbReference type="AlphaFoldDB" id="W4KNJ4"/>
<dbReference type="SUPFAM" id="SSF57903">
    <property type="entry name" value="FYVE/PHD zinc finger"/>
    <property type="match status" value="1"/>
</dbReference>
<dbReference type="PANTHER" id="PTHR12673:SF270">
    <property type="entry name" value="FYVE-TYPE DOMAIN-CONTAINING PROTEIN"/>
    <property type="match status" value="1"/>
</dbReference>
<evidence type="ECO:0000259" key="11">
    <source>
        <dbReference type="PROSITE" id="PS50010"/>
    </source>
</evidence>
<keyword evidence="14" id="KW-1185">Reference proteome</keyword>
<feature type="compositionally biased region" description="Low complexity" evidence="9">
    <location>
        <begin position="813"/>
        <end position="830"/>
    </location>
</feature>
<dbReference type="PROSITE" id="PS50178">
    <property type="entry name" value="ZF_FYVE"/>
    <property type="match status" value="1"/>
</dbReference>
<feature type="compositionally biased region" description="Low complexity" evidence="9">
    <location>
        <begin position="786"/>
        <end position="796"/>
    </location>
</feature>
<dbReference type="GO" id="GO:0005085">
    <property type="term" value="F:guanyl-nucleotide exchange factor activity"/>
    <property type="evidence" value="ECO:0007669"/>
    <property type="project" value="UniProtKB-KW"/>
</dbReference>
<dbReference type="HOGENOM" id="CLU_005251_0_0_1"/>
<dbReference type="Proteomes" id="UP000030671">
    <property type="component" value="Unassembled WGS sequence"/>
</dbReference>
<evidence type="ECO:0000256" key="3">
    <source>
        <dbReference type="ARBA" id="ARBA00022658"/>
    </source>
</evidence>
<feature type="domain" description="DH" evidence="11">
    <location>
        <begin position="111"/>
        <end position="341"/>
    </location>
</feature>
<feature type="domain" description="FYVE-type" evidence="12">
    <location>
        <begin position="607"/>
        <end position="670"/>
    </location>
</feature>
<dbReference type="InterPro" id="IPR017455">
    <property type="entry name" value="Znf_FYVE-rel"/>
</dbReference>
<dbReference type="InterPro" id="IPR011011">
    <property type="entry name" value="Znf_FYVE_PHD"/>
</dbReference>
<dbReference type="PANTHER" id="PTHR12673">
    <property type="entry name" value="FACIOGENITAL DYSPLASIA PROTEIN"/>
    <property type="match status" value="1"/>
</dbReference>